<accession>A7SEZ4</accession>
<dbReference type="SUPFAM" id="SSF49562">
    <property type="entry name" value="C2 domain (Calcium/lipid-binding domain, CaLB)"/>
    <property type="match status" value="2"/>
</dbReference>
<dbReference type="EMBL" id="DS469640">
    <property type="protein sequence ID" value="EDO37744.1"/>
    <property type="molecule type" value="Genomic_DNA"/>
</dbReference>
<proteinExistence type="predicted"/>
<dbReference type="PROSITE" id="PS50004">
    <property type="entry name" value="C2"/>
    <property type="match status" value="2"/>
</dbReference>
<evidence type="ECO:0000313" key="3">
    <source>
        <dbReference type="Proteomes" id="UP000001593"/>
    </source>
</evidence>
<dbReference type="Gene3D" id="2.60.40.150">
    <property type="entry name" value="C2 domain"/>
    <property type="match status" value="2"/>
</dbReference>
<dbReference type="STRING" id="45351.A7SEZ4"/>
<dbReference type="GO" id="GO:0061891">
    <property type="term" value="F:calcium ion sensor activity"/>
    <property type="evidence" value="ECO:0000318"/>
    <property type="project" value="GO_Central"/>
</dbReference>
<reference evidence="2 3" key="1">
    <citation type="journal article" date="2007" name="Science">
        <title>Sea anemone genome reveals ancestral eumetazoan gene repertoire and genomic organization.</title>
        <authorList>
            <person name="Putnam N.H."/>
            <person name="Srivastava M."/>
            <person name="Hellsten U."/>
            <person name="Dirks B."/>
            <person name="Chapman J."/>
            <person name="Salamov A."/>
            <person name="Terry A."/>
            <person name="Shapiro H."/>
            <person name="Lindquist E."/>
            <person name="Kapitonov V.V."/>
            <person name="Jurka J."/>
            <person name="Genikhovich G."/>
            <person name="Grigoriev I.V."/>
            <person name="Lucas S.M."/>
            <person name="Steele R.E."/>
            <person name="Finnerty J.R."/>
            <person name="Technau U."/>
            <person name="Martindale M.Q."/>
            <person name="Rokhsar D.S."/>
        </authorList>
    </citation>
    <scope>NUCLEOTIDE SEQUENCE [LARGE SCALE GENOMIC DNA]</scope>
    <source>
        <strain evidence="3">CH2 X CH6</strain>
    </source>
</reference>
<dbReference type="PANTHER" id="PTHR10024">
    <property type="entry name" value="SYNAPTOTAGMIN"/>
    <property type="match status" value="1"/>
</dbReference>
<protein>
    <recommendedName>
        <fullName evidence="1">C2 domain-containing protein</fullName>
    </recommendedName>
</protein>
<dbReference type="FunFam" id="2.60.40.150:FF:000231">
    <property type="entry name" value="Predicted protein"/>
    <property type="match status" value="1"/>
</dbReference>
<dbReference type="GO" id="GO:0070382">
    <property type="term" value="C:exocytic vesicle"/>
    <property type="evidence" value="ECO:0000318"/>
    <property type="project" value="GO_Central"/>
</dbReference>
<feature type="domain" description="C2" evidence="1">
    <location>
        <begin position="134"/>
        <end position="254"/>
    </location>
</feature>
<keyword evidence="3" id="KW-1185">Reference proteome</keyword>
<evidence type="ECO:0000259" key="1">
    <source>
        <dbReference type="PROSITE" id="PS50004"/>
    </source>
</evidence>
<dbReference type="GO" id="GO:0000149">
    <property type="term" value="F:SNARE binding"/>
    <property type="evidence" value="ECO:0000318"/>
    <property type="project" value="GO_Central"/>
</dbReference>
<organism evidence="2 3">
    <name type="scientific">Nematostella vectensis</name>
    <name type="common">Starlet sea anemone</name>
    <dbReference type="NCBI Taxonomy" id="45351"/>
    <lineage>
        <taxon>Eukaryota</taxon>
        <taxon>Metazoa</taxon>
        <taxon>Cnidaria</taxon>
        <taxon>Anthozoa</taxon>
        <taxon>Hexacorallia</taxon>
        <taxon>Actiniaria</taxon>
        <taxon>Edwardsiidae</taxon>
        <taxon>Nematostella</taxon>
    </lineage>
</organism>
<name>A7SEZ4_NEMVE</name>
<dbReference type="OMA" id="FERDEMI"/>
<dbReference type="Proteomes" id="UP000001593">
    <property type="component" value="Unassembled WGS sequence"/>
</dbReference>
<gene>
    <name evidence="2" type="ORF">NEMVEDRAFT_v1g115870</name>
</gene>
<dbReference type="CDD" id="cd00276">
    <property type="entry name" value="C2B_Synaptotagmin"/>
    <property type="match status" value="1"/>
</dbReference>
<dbReference type="SMART" id="SM00239">
    <property type="entry name" value="C2"/>
    <property type="match status" value="2"/>
</dbReference>
<dbReference type="PhylomeDB" id="A7SEZ4"/>
<dbReference type="GO" id="GO:0017158">
    <property type="term" value="P:regulation of calcium ion-dependent exocytosis"/>
    <property type="evidence" value="ECO:0000318"/>
    <property type="project" value="GO_Central"/>
</dbReference>
<feature type="non-terminal residue" evidence="2">
    <location>
        <position position="286"/>
    </location>
</feature>
<evidence type="ECO:0000313" key="2">
    <source>
        <dbReference type="EMBL" id="EDO37744.1"/>
    </source>
</evidence>
<feature type="domain" description="C2" evidence="1">
    <location>
        <begin position="2"/>
        <end position="123"/>
    </location>
</feature>
<dbReference type="InParanoid" id="A7SEZ4"/>
<dbReference type="AlphaFoldDB" id="A7SEZ4"/>
<dbReference type="InterPro" id="IPR000008">
    <property type="entry name" value="C2_dom"/>
</dbReference>
<dbReference type="GO" id="GO:0016192">
    <property type="term" value="P:vesicle-mediated transport"/>
    <property type="evidence" value="ECO:0000318"/>
    <property type="project" value="GO_Central"/>
</dbReference>
<dbReference type="GO" id="GO:0005544">
    <property type="term" value="F:calcium-dependent phospholipid binding"/>
    <property type="evidence" value="ECO:0000318"/>
    <property type="project" value="GO_Central"/>
</dbReference>
<dbReference type="eggNOG" id="KOG1028">
    <property type="taxonomic scope" value="Eukaryota"/>
</dbReference>
<dbReference type="Pfam" id="PF00168">
    <property type="entry name" value="C2"/>
    <property type="match status" value="2"/>
</dbReference>
<dbReference type="HOGENOM" id="CLU_023008_11_1_1"/>
<dbReference type="GO" id="GO:0005886">
    <property type="term" value="C:plasma membrane"/>
    <property type="evidence" value="ECO:0000318"/>
    <property type="project" value="GO_Central"/>
</dbReference>
<dbReference type="PANTHER" id="PTHR10024:SF227">
    <property type="entry name" value="SYNAPTOTAGMIN 1"/>
    <property type="match status" value="1"/>
</dbReference>
<sequence length="286" mass="32441">QNLGQLNFIVKYSDRTRKLTVHLICGRGFPPRDFSGSLDTCVTIALLPDRTNRKQTAIHRRSTSPLYNETFVFRITADEDVYSMSLLFVTFYYDQYSHSHVLGEEQVPLVAFHLGDETMLRCFLRESSSMSHALVGDILISLLYTTKEQTLNVSIMKASNLSTSLAASNEKLYVKAVFSHEGQKVGKRKTELHEVGTKYTVFNEILLFRVPRETLERATLTVSLNRYNVVGKSSTIGEVAFSPMSKGPEAAHWNDMLTRAGVPTAMWHVLRGFKFREKEGHKPISR</sequence>
<dbReference type="InterPro" id="IPR035892">
    <property type="entry name" value="C2_domain_sf"/>
</dbReference>